<evidence type="ECO:0000256" key="6">
    <source>
        <dbReference type="ARBA" id="ARBA00023277"/>
    </source>
</evidence>
<gene>
    <name evidence="9" type="ORF">SAMN05216244_2884</name>
</gene>
<dbReference type="EMBL" id="FNHF01000003">
    <property type="protein sequence ID" value="SDM55500.1"/>
    <property type="molecule type" value="Genomic_DNA"/>
</dbReference>
<keyword evidence="4" id="KW-0418">Kinase</keyword>
<evidence type="ECO:0000256" key="2">
    <source>
        <dbReference type="ARBA" id="ARBA00022679"/>
    </source>
</evidence>
<evidence type="ECO:0000259" key="8">
    <source>
        <dbReference type="Pfam" id="PF17042"/>
    </source>
</evidence>
<keyword evidence="2" id="KW-0808">Transferase</keyword>
<dbReference type="SUPFAM" id="SSF142764">
    <property type="entry name" value="YgbK-like"/>
    <property type="match status" value="1"/>
</dbReference>
<dbReference type="InterPro" id="IPR010737">
    <property type="entry name" value="4-carb_acid_sugar_kinase_N"/>
</dbReference>
<feature type="domain" description="Four-carbon acid sugar kinase nucleotide binding" evidence="8">
    <location>
        <begin position="251"/>
        <end position="418"/>
    </location>
</feature>
<evidence type="ECO:0000256" key="1">
    <source>
        <dbReference type="ARBA" id="ARBA00005715"/>
    </source>
</evidence>
<keyword evidence="6" id="KW-0119">Carbohydrate metabolism</keyword>
<comment type="similarity">
    <text evidence="1">Belongs to the four-carbon acid sugar kinase family.</text>
</comment>
<dbReference type="Gene3D" id="3.40.50.10840">
    <property type="entry name" value="Putative sugar-binding, N-terminal domain"/>
    <property type="match status" value="1"/>
</dbReference>
<feature type="domain" description="Four-carbon acid sugar kinase N-terminal" evidence="7">
    <location>
        <begin position="5"/>
        <end position="227"/>
    </location>
</feature>
<accession>A0A1G9U693</accession>
<evidence type="ECO:0000313" key="10">
    <source>
        <dbReference type="Proteomes" id="UP000182347"/>
    </source>
</evidence>
<reference evidence="10" key="1">
    <citation type="submission" date="2016-10" db="EMBL/GenBank/DDBJ databases">
        <authorList>
            <person name="Varghese N."/>
            <person name="Submissions S."/>
        </authorList>
    </citation>
    <scope>NUCLEOTIDE SEQUENCE [LARGE SCALE GENOMIC DNA]</scope>
    <source>
        <strain evidence="10">CGMCC 1.6199</strain>
    </source>
</reference>
<sequence length="443" mass="48737">MAQVIGIIADDLTGANDSGVQLTEKGIETSVLFDIPDYQENVDKGIVIDTNSRALSREDAYNVTKKAANFLKDSGYQHIYKKMDSTLRGHIGTELEAVREVFQPEFVIVAPAFPPYGRTTVDGHHYVKGVKISETEIAQDPKHPVTESYIPAIIEEEIGEPVGLIKSDDLRKSFVSWLEKIKQFRAEHVHYIVCDAETQADLQAIVERMVLLADSIVWAGSAGLAEVLPLVLKLGDQTVTKMVPHSKQVMTVCGSLSEVTQQQVHYAKDQENVASVEIDTMQIFSDNWNQRAVDYVQMSGTALEQGKDIVLYVPSNQRIREQVKQLGQELGLSKNQIGERISEAIGQVVSIVAEQNPNLTGFILTGGDTAKETARHLGAVGFRLIKQIEAGIPLGTLIGTSREITAVTKAGAFGKTESIYGAMQELKGVLHDEQEANRRYNYG</sequence>
<dbReference type="Pfam" id="PF07005">
    <property type="entry name" value="SBD_N"/>
    <property type="match status" value="1"/>
</dbReference>
<dbReference type="STRING" id="482461.SAMN05216244_2884"/>
<dbReference type="Gene3D" id="3.40.980.20">
    <property type="entry name" value="Four-carbon acid sugar kinase, nucleotide binding domain"/>
    <property type="match status" value="1"/>
</dbReference>
<dbReference type="Proteomes" id="UP000182347">
    <property type="component" value="Unassembled WGS sequence"/>
</dbReference>
<dbReference type="InterPro" id="IPR037051">
    <property type="entry name" value="4-carb_acid_sugar_kinase_N_sf"/>
</dbReference>
<evidence type="ECO:0000259" key="7">
    <source>
        <dbReference type="Pfam" id="PF07005"/>
    </source>
</evidence>
<evidence type="ECO:0000313" key="9">
    <source>
        <dbReference type="EMBL" id="SDM55500.1"/>
    </source>
</evidence>
<keyword evidence="10" id="KW-1185">Reference proteome</keyword>
<name>A0A1G9U693_9BACI</name>
<dbReference type="GO" id="GO:0005524">
    <property type="term" value="F:ATP binding"/>
    <property type="evidence" value="ECO:0007669"/>
    <property type="project" value="UniProtKB-KW"/>
</dbReference>
<dbReference type="InterPro" id="IPR031475">
    <property type="entry name" value="NBD_C"/>
</dbReference>
<evidence type="ECO:0000256" key="3">
    <source>
        <dbReference type="ARBA" id="ARBA00022741"/>
    </source>
</evidence>
<dbReference type="AlphaFoldDB" id="A0A1G9U693"/>
<dbReference type="Pfam" id="PF17042">
    <property type="entry name" value="NBD_C"/>
    <property type="match status" value="1"/>
</dbReference>
<dbReference type="OrthoDB" id="9778478at2"/>
<dbReference type="InterPro" id="IPR042213">
    <property type="entry name" value="NBD_C_sf"/>
</dbReference>
<proteinExistence type="inferred from homology"/>
<dbReference type="GO" id="GO:0016301">
    <property type="term" value="F:kinase activity"/>
    <property type="evidence" value="ECO:0007669"/>
    <property type="project" value="UniProtKB-KW"/>
</dbReference>
<evidence type="ECO:0000256" key="4">
    <source>
        <dbReference type="ARBA" id="ARBA00022777"/>
    </source>
</evidence>
<keyword evidence="5" id="KW-0067">ATP-binding</keyword>
<keyword evidence="3" id="KW-0547">Nucleotide-binding</keyword>
<evidence type="ECO:0000256" key="5">
    <source>
        <dbReference type="ARBA" id="ARBA00022840"/>
    </source>
</evidence>
<dbReference type="RefSeq" id="WP_074599957.1">
    <property type="nucleotide sequence ID" value="NZ_FNHF01000003.1"/>
</dbReference>
<protein>
    <submittedName>
        <fullName evidence="9">Uncharacterized conserved protein YgbK, DUF1537 family</fullName>
    </submittedName>
</protein>
<organism evidence="9 10">
    <name type="scientific">Sediminibacillus halophilus</name>
    <dbReference type="NCBI Taxonomy" id="482461"/>
    <lineage>
        <taxon>Bacteria</taxon>
        <taxon>Bacillati</taxon>
        <taxon>Bacillota</taxon>
        <taxon>Bacilli</taxon>
        <taxon>Bacillales</taxon>
        <taxon>Bacillaceae</taxon>
        <taxon>Sediminibacillus</taxon>
    </lineage>
</organism>